<dbReference type="RefSeq" id="WP_067915223.1">
    <property type="nucleotide sequence ID" value="NZ_BSRZ01000023.1"/>
</dbReference>
<dbReference type="InterPro" id="IPR026278">
    <property type="entry name" value="KhtT"/>
</dbReference>
<dbReference type="InterPro" id="IPR058776">
    <property type="entry name" value="KhtT-like_N"/>
</dbReference>
<protein>
    <submittedName>
        <fullName evidence="2">Potassium transporter TrkA</fullName>
    </submittedName>
</protein>
<dbReference type="Pfam" id="PF02080">
    <property type="entry name" value="TrkA_C"/>
    <property type="match status" value="1"/>
</dbReference>
<dbReference type="PIRSF" id="PIRSF005028">
    <property type="entry name" value="KhtT"/>
    <property type="match status" value="1"/>
</dbReference>
<dbReference type="PROSITE" id="PS51202">
    <property type="entry name" value="RCK_C"/>
    <property type="match status" value="1"/>
</dbReference>
<comment type="caution">
    <text evidence="2">The sequence shown here is derived from an EMBL/GenBank/DDBJ whole genome shotgun (WGS) entry which is preliminary data.</text>
</comment>
<sequence>MDVERTALPGIGLRHVFTTSRGRQIGVVTHRTDRRDLVIYDKEDPDSCVVSVALTGEEANALAELLGSGRVVERLAELQREVEGLVTEQVPITADSPYDGRPLGDARVRTRTGASIVAVVRAGRVHASPRPDFVFHEGDTVVVVGTAEGTHAVAEILASG</sequence>
<proteinExistence type="predicted"/>
<organism evidence="2 3">
    <name type="scientific">Actinomadura rubrobrunea</name>
    <dbReference type="NCBI Taxonomy" id="115335"/>
    <lineage>
        <taxon>Bacteria</taxon>
        <taxon>Bacillati</taxon>
        <taxon>Actinomycetota</taxon>
        <taxon>Actinomycetes</taxon>
        <taxon>Streptosporangiales</taxon>
        <taxon>Thermomonosporaceae</taxon>
        <taxon>Actinomadura</taxon>
    </lineage>
</organism>
<dbReference type="GO" id="GO:0006813">
    <property type="term" value="P:potassium ion transport"/>
    <property type="evidence" value="ECO:0007669"/>
    <property type="project" value="InterPro"/>
</dbReference>
<dbReference type="InterPro" id="IPR006037">
    <property type="entry name" value="RCK_C"/>
</dbReference>
<dbReference type="InterPro" id="IPR036721">
    <property type="entry name" value="RCK_C_sf"/>
</dbReference>
<dbReference type="Proteomes" id="UP001165124">
    <property type="component" value="Unassembled WGS sequence"/>
</dbReference>
<dbReference type="SUPFAM" id="SSF116726">
    <property type="entry name" value="TrkA C-terminal domain-like"/>
    <property type="match status" value="1"/>
</dbReference>
<dbReference type="PANTHER" id="PTHR30445">
    <property type="entry name" value="K(+)_H(+) ANTIPORTER SUBUNIT KHTT"/>
    <property type="match status" value="1"/>
</dbReference>
<accession>A0A9W6Q2N4</accession>
<reference evidence="2" key="1">
    <citation type="submission" date="2023-02" db="EMBL/GenBank/DDBJ databases">
        <title>Actinomadura rubrobrunea NBRC 14622.</title>
        <authorList>
            <person name="Ichikawa N."/>
            <person name="Sato H."/>
            <person name="Tonouchi N."/>
        </authorList>
    </citation>
    <scope>NUCLEOTIDE SEQUENCE</scope>
    <source>
        <strain evidence="2">NBRC 14622</strain>
    </source>
</reference>
<dbReference type="GO" id="GO:0008324">
    <property type="term" value="F:monoatomic cation transmembrane transporter activity"/>
    <property type="evidence" value="ECO:0007669"/>
    <property type="project" value="InterPro"/>
</dbReference>
<dbReference type="InterPro" id="IPR050144">
    <property type="entry name" value="AAE_transporter"/>
</dbReference>
<dbReference type="PANTHER" id="PTHR30445:SF8">
    <property type="entry name" value="K(+)_H(+) ANTIPORTER SUBUNIT KHTT"/>
    <property type="match status" value="1"/>
</dbReference>
<keyword evidence="3" id="KW-1185">Reference proteome</keyword>
<evidence type="ECO:0000313" key="3">
    <source>
        <dbReference type="Proteomes" id="UP001165124"/>
    </source>
</evidence>
<name>A0A9W6Q2N4_9ACTN</name>
<evidence type="ECO:0000313" key="2">
    <source>
        <dbReference type="EMBL" id="GLW67423.1"/>
    </source>
</evidence>
<gene>
    <name evidence="2" type="ORF">Arub01_56660</name>
</gene>
<dbReference type="Pfam" id="PF25991">
    <property type="entry name" value="KhtT_N"/>
    <property type="match status" value="1"/>
</dbReference>
<evidence type="ECO:0000259" key="1">
    <source>
        <dbReference type="PROSITE" id="PS51202"/>
    </source>
</evidence>
<dbReference type="EMBL" id="BSRZ01000023">
    <property type="protein sequence ID" value="GLW67423.1"/>
    <property type="molecule type" value="Genomic_DNA"/>
</dbReference>
<feature type="domain" description="RCK C-terminal" evidence="1">
    <location>
        <begin position="73"/>
        <end position="159"/>
    </location>
</feature>
<dbReference type="AlphaFoldDB" id="A0A9W6Q2N4"/>
<dbReference type="Gene3D" id="3.30.70.1450">
    <property type="entry name" value="Regulator of K+ conductance, C-terminal domain"/>
    <property type="match status" value="1"/>
</dbReference>